<dbReference type="AlphaFoldDB" id="Q9FYM8"/>
<dbReference type="RefSeq" id="NP_001331196.1">
    <property type="nucleotide sequence ID" value="NM_001342692.1"/>
</dbReference>
<evidence type="ECO:0000313" key="1">
    <source>
        <dbReference type="Araport" id="AT5G03210"/>
    </source>
</evidence>
<reference evidence="4" key="5">
    <citation type="journal article" date="2017" name="Plant J.">
        <title>Araport11: a complete reannotation of the Arabidopsis thaliana reference genome.</title>
        <authorList>
            <person name="Cheng C.Y."/>
            <person name="Krishnakumar V."/>
            <person name="Chan A.P."/>
            <person name="Thibaud-Nissen F."/>
            <person name="Schobel S."/>
            <person name="Town C.D."/>
        </authorList>
    </citation>
    <scope>GENOME REANNOTATION</scope>
    <source>
        <strain evidence="4">cv. Columbia</strain>
    </source>
</reference>
<dbReference type="Araport" id="AT5G03210"/>
<dbReference type="OrthoDB" id="1100546at2759"/>
<dbReference type="PANTHER" id="PTHR36063">
    <property type="entry name" value="ARABIDOPSIS THALIANA GENOMIC DNA, CHROMOSOME 5, P1 CLONE:MOK16"/>
    <property type="match status" value="1"/>
</dbReference>
<dbReference type="GeneID" id="831903"/>
<reference evidence="2" key="4">
    <citation type="submission" date="2016-05" db="EMBL/GenBank/DDBJ databases">
        <authorList>
            <person name="Krishnakumar V."/>
            <person name="Cheng C.-Y."/>
            <person name="Chan A.P."/>
            <person name="Schobel S."/>
            <person name="Kim M."/>
            <person name="Ferlanti E.S."/>
            <person name="Belyaeva I."/>
            <person name="Rosen B.D."/>
            <person name="Micklem G."/>
            <person name="Miller J.R."/>
            <person name="Vaughn M."/>
            <person name="Town C.D."/>
        </authorList>
    </citation>
    <scope>NUCLEOTIDE SEQUENCE</scope>
</reference>
<reference evidence="3" key="1">
    <citation type="journal article" date="1997" name="DNA Res.">
        <title>Structural analysis of Arabidopsis thaliana chromosome 5. I. Sequence features of the 1.6 Mb regions covered by twenty physically assigned P1 clones.</title>
        <authorList>
            <person name="Sato S."/>
            <person name="Kotani H."/>
            <person name="Nakamura Y."/>
            <person name="Kaneko T."/>
            <person name="Asamizu E."/>
            <person name="Fukami M."/>
            <person name="Miyajima N."/>
            <person name="Tabata S."/>
        </authorList>
    </citation>
    <scope>NUCLEOTIDE SEQUENCE [LARGE SCALE GENOMIC DNA]</scope>
    <source>
        <strain>cv. Columbia</strain>
    </source>
</reference>
<sequence>MNTYQFNSKSNNLNYFRKSKIISSEANMCFFDNRCDQNLTVVVDVAWWMEAVPPQIISPAKPSVSPILETILEGGETEEDNQEQENEDV</sequence>
<accession>Q9FYM8</accession>
<dbReference type="EMBL" id="AB005240">
    <property type="protein sequence ID" value="BAB08381.1"/>
    <property type="molecule type" value="Genomic_DNA"/>
</dbReference>
<evidence type="ECO:0000313" key="3">
    <source>
        <dbReference type="EMBL" id="BAB08381.1"/>
    </source>
</evidence>
<evidence type="ECO:0000313" key="5">
    <source>
        <dbReference type="TAIR" id="AT5G03210"/>
    </source>
</evidence>
<keyword evidence="4" id="KW-1185">Reference proteome</keyword>
<dbReference type="GO" id="GO:0051607">
    <property type="term" value="P:defense response to virus"/>
    <property type="evidence" value="ECO:0000315"/>
    <property type="project" value="TAIR"/>
</dbReference>
<proteinExistence type="predicted"/>
<dbReference type="STRING" id="3702.Q9FYM8"/>
<protein>
    <submittedName>
        <fullName evidence="3">Arabidopsis thaliana genomic DNA, chromosome 5, P1 clone:MOK16</fullName>
    </submittedName>
    <submittedName>
        <fullName evidence="2">E3 ubiquitin-protein ligase</fullName>
    </submittedName>
</protein>
<name>Q9FYM8_ARATH</name>
<dbReference type="EMBL" id="CP002688">
    <property type="protein sequence ID" value="ANM69526.1"/>
    <property type="molecule type" value="Genomic_DNA"/>
</dbReference>
<gene>
    <name evidence="2 5" type="primary">DIP2</name>
    <name evidence="2" type="synonym">AtDIP2</name>
    <name evidence="2" type="synonym">DBP-interacting protein 2</name>
    <name evidence="1 2" type="ordered locus">At5g03210</name>
    <name evidence="2" type="ORF">F15A17.240</name>
    <name evidence="2" type="ORF">F15A17_240</name>
</gene>
<dbReference type="Proteomes" id="UP000006548">
    <property type="component" value="Chromosome 5"/>
</dbReference>
<dbReference type="ExpressionAtlas" id="Q9FYM8">
    <property type="expression patterns" value="baseline and differential"/>
</dbReference>
<dbReference type="KEGG" id="ath:AT5G03210"/>
<organism evidence="3">
    <name type="scientific">Arabidopsis thaliana</name>
    <name type="common">Mouse-ear cress</name>
    <dbReference type="NCBI Taxonomy" id="3702"/>
    <lineage>
        <taxon>Eukaryota</taxon>
        <taxon>Viridiplantae</taxon>
        <taxon>Streptophyta</taxon>
        <taxon>Embryophyta</taxon>
        <taxon>Tracheophyta</taxon>
        <taxon>Spermatophyta</taxon>
        <taxon>Magnoliopsida</taxon>
        <taxon>eudicotyledons</taxon>
        <taxon>Gunneridae</taxon>
        <taxon>Pentapetalae</taxon>
        <taxon>rosids</taxon>
        <taxon>malvids</taxon>
        <taxon>Brassicales</taxon>
        <taxon>Brassicaceae</taxon>
        <taxon>Camelineae</taxon>
        <taxon>Arabidopsis</taxon>
    </lineage>
</organism>
<dbReference type="GO" id="GO:0005829">
    <property type="term" value="C:cytosol"/>
    <property type="evidence" value="ECO:0000314"/>
    <property type="project" value="TAIR"/>
</dbReference>
<dbReference type="PANTHER" id="PTHR36063:SF1">
    <property type="entry name" value="ARABIDOPSIS THALIANA GENOMIC DNA, CHROMOSOME 5, P1 CLONE:MOK16"/>
    <property type="match status" value="1"/>
</dbReference>
<reference evidence="2 4" key="2">
    <citation type="journal article" date="2000" name="Nature">
        <title>Sequence and analysis of chromosome 5 of the plant Arabidopsis thaliana.</title>
        <authorList>
            <consortium name="Kazusa DNA Research Institute"/>
            <consortium name="Cold Spring Harbor and Washington University in St Louis Sequencing Consortium"/>
            <consortium name="European Union Arabidopsis Genome Sequencing Consortium"/>
            <person name="Tabata S."/>
            <person name="Kaneko T."/>
            <person name="Nakamura Y."/>
            <person name="Kotani H."/>
            <person name="Kato T."/>
            <person name="Asamizu E."/>
            <person name="Miyajima N."/>
            <person name="Sasamoto S."/>
            <person name="Kimura T."/>
            <person name="Hosouchi T."/>
            <person name="Kawashima K."/>
            <person name="Kohara M."/>
            <person name="Matsumoto M."/>
            <person name="Matsuno A."/>
            <person name="Muraki A."/>
            <person name="Nakayama S."/>
            <person name="Nakazaki N."/>
            <person name="Naruo K."/>
            <person name="Okumura S."/>
            <person name="Shinpo S."/>
            <person name="Takeuchi C."/>
            <person name="Wada T."/>
            <person name="Watanabe A."/>
            <person name="Yamada M."/>
            <person name="Yasuda M."/>
            <person name="Sato S."/>
            <person name="de la Bastide M."/>
            <person name="Huang E."/>
            <person name="Spiegel L."/>
            <person name="Gnoj L."/>
            <person name="O'Shaughnessy A."/>
            <person name="Preston R."/>
            <person name="Habermann K."/>
            <person name="Murray J."/>
            <person name="Johnson D."/>
            <person name="Rohlfing T."/>
            <person name="Nelson J."/>
            <person name="Stoneking T."/>
            <person name="Pepin K."/>
            <person name="Spieth J."/>
            <person name="Sekhon M."/>
            <person name="Armstrong J."/>
            <person name="Becker M."/>
            <person name="Belter E."/>
            <person name="Cordum H."/>
            <person name="Cordes M."/>
            <person name="Courtney L."/>
            <person name="Courtney W."/>
            <person name="Dante M."/>
            <person name="Du H."/>
            <person name="Edwards J."/>
            <person name="Fryman J."/>
            <person name="Haakensen B."/>
            <person name="Lamar E."/>
            <person name="Latreille P."/>
            <person name="Leonard S."/>
            <person name="Meyer R."/>
            <person name="Mulvaney E."/>
            <person name="Ozersky P."/>
            <person name="Riley A."/>
            <person name="Strowmatt C."/>
            <person name="Wagner-McPherson C."/>
            <person name="Wollam A."/>
            <person name="Yoakum M."/>
            <person name="Bell M."/>
            <person name="Dedhia N."/>
            <person name="Parnell L."/>
            <person name="Shah R."/>
            <person name="Rodriguez M."/>
            <person name="See L.H."/>
            <person name="Vil D."/>
            <person name="Baker J."/>
            <person name="Kirchoff K."/>
            <person name="Toth K."/>
            <person name="King L."/>
            <person name="Bahret A."/>
            <person name="Miller B."/>
            <person name="Marra M."/>
            <person name="Martienssen R."/>
            <person name="McCombie W.R."/>
            <person name="Wilson R.K."/>
            <person name="Murphy G."/>
            <person name="Bancroft I."/>
            <person name="Volckaert G."/>
            <person name="Wambutt R."/>
            <person name="Dusterhoft A."/>
            <person name="Stiekema W."/>
            <person name="Pohl T."/>
            <person name="Entian K.D."/>
            <person name="Terryn N."/>
            <person name="Hartley N."/>
            <person name="Bent E."/>
            <person name="Johnson S."/>
            <person name="Langham S.A."/>
            <person name="McCullagh B."/>
            <person name="Robben J."/>
            <person name="Grymonprez B."/>
            <person name="Zimmermann W."/>
            <person name="Ramsperger U."/>
            <person name="Wedler H."/>
            <person name="Balke K."/>
            <person name="Wedler E."/>
            <person name="Peters S."/>
            <person name="van Staveren M."/>
            <person name="Dirkse W."/>
            <person name="Mooijman P."/>
            <person name="Lankhorst R.K."/>
            <person name="Weitzenegger T."/>
            <person name="Bothe G."/>
            <person name="Rose M."/>
            <person name="Hauf J."/>
            <person name="Berneiser S."/>
            <person name="Hempel S."/>
            <person name="Feldpausch M."/>
            <person name="Lamberth S."/>
            <person name="Villarroel R."/>
            <person name="Gielen J."/>
            <person name="Ardiles W."/>
            <person name="Bents O."/>
            <person name="Lemcke K."/>
            <person name="Kolesov G."/>
            <person name="Mayer K."/>
            <person name="Rudd S."/>
            <person name="Schoof H."/>
            <person name="Schueller C."/>
            <person name="Zaccaria P."/>
            <person name="Mewes H.W."/>
            <person name="Bevan M."/>
            <person name="Fransz P."/>
        </authorList>
    </citation>
    <scope>NUCLEOTIDE SEQUENCE [LARGE SCALE GENOMIC DNA]</scope>
    <source>
        <strain evidence="4">cv. Columbia</strain>
    </source>
</reference>
<dbReference type="TAIR" id="AT5G03210">
    <property type="gene designation" value="DIP2"/>
</dbReference>
<evidence type="ECO:0000313" key="2">
    <source>
        <dbReference type="EMBL" id="ANM69526.1"/>
    </source>
</evidence>
<evidence type="ECO:0000313" key="4">
    <source>
        <dbReference type="Proteomes" id="UP000006548"/>
    </source>
</evidence>
<reference evidence="2" key="3">
    <citation type="submission" date="2011-02" db="EMBL/GenBank/DDBJ databases">
        <authorList>
            <consortium name="TAIR"/>
            <person name="Swarbreck D."/>
            <person name="Lamesch P."/>
            <person name="Wilks C."/>
            <person name="Huala E."/>
        </authorList>
    </citation>
    <scope>NUCLEOTIDE SEQUENCE</scope>
</reference>
<dbReference type="GO" id="GO:0005634">
    <property type="term" value="C:nucleus"/>
    <property type="evidence" value="ECO:0000314"/>
    <property type="project" value="TAIR"/>
</dbReference>